<feature type="chain" id="PRO_5018721205" evidence="1">
    <location>
        <begin position="21"/>
        <end position="162"/>
    </location>
</feature>
<reference evidence="3" key="2">
    <citation type="submission" date="2025-09" db="UniProtKB">
        <authorList>
            <consortium name="Ensembl"/>
        </authorList>
    </citation>
    <scope>IDENTIFICATION</scope>
</reference>
<dbReference type="PROSITE" id="PS50041">
    <property type="entry name" value="C_TYPE_LECTIN_2"/>
    <property type="match status" value="1"/>
</dbReference>
<name>A0A3Q3B111_KRYMA</name>
<keyword evidence="4" id="KW-1185">Reference proteome</keyword>
<dbReference type="InterPro" id="IPR050111">
    <property type="entry name" value="C-type_lectin/snaclec_domain"/>
</dbReference>
<evidence type="ECO:0000313" key="4">
    <source>
        <dbReference type="Proteomes" id="UP000264800"/>
    </source>
</evidence>
<dbReference type="InterPro" id="IPR001304">
    <property type="entry name" value="C-type_lectin-like"/>
</dbReference>
<dbReference type="PRINTS" id="PR01504">
    <property type="entry name" value="PNCREATITSAP"/>
</dbReference>
<dbReference type="AlphaFoldDB" id="A0A3Q3B111"/>
<feature type="signal peptide" evidence="1">
    <location>
        <begin position="1"/>
        <end position="20"/>
    </location>
</feature>
<dbReference type="GeneTree" id="ENSGT00940000161814"/>
<dbReference type="SMART" id="SM00034">
    <property type="entry name" value="CLECT"/>
    <property type="match status" value="1"/>
</dbReference>
<keyword evidence="1" id="KW-0732">Signal</keyword>
<protein>
    <submittedName>
        <fullName evidence="3">Galactose-specific lectin nattectin-like</fullName>
    </submittedName>
</protein>
<dbReference type="Gene3D" id="3.10.100.10">
    <property type="entry name" value="Mannose-Binding Protein A, subunit A"/>
    <property type="match status" value="1"/>
</dbReference>
<dbReference type="Ensembl" id="ENSKMAT00000017843.1">
    <property type="protein sequence ID" value="ENSKMAP00000017599.1"/>
    <property type="gene ID" value="ENSKMAG00000013128.1"/>
</dbReference>
<organism evidence="3 4">
    <name type="scientific">Kryptolebias marmoratus</name>
    <name type="common">Mangrove killifish</name>
    <name type="synonym">Rivulus marmoratus</name>
    <dbReference type="NCBI Taxonomy" id="37003"/>
    <lineage>
        <taxon>Eukaryota</taxon>
        <taxon>Metazoa</taxon>
        <taxon>Chordata</taxon>
        <taxon>Craniata</taxon>
        <taxon>Vertebrata</taxon>
        <taxon>Euteleostomi</taxon>
        <taxon>Actinopterygii</taxon>
        <taxon>Neopterygii</taxon>
        <taxon>Teleostei</taxon>
        <taxon>Neoteleostei</taxon>
        <taxon>Acanthomorphata</taxon>
        <taxon>Ovalentaria</taxon>
        <taxon>Atherinomorphae</taxon>
        <taxon>Cyprinodontiformes</taxon>
        <taxon>Rivulidae</taxon>
        <taxon>Kryptolebias</taxon>
    </lineage>
</organism>
<proteinExistence type="predicted"/>
<dbReference type="KEGG" id="kmr:108249410"/>
<evidence type="ECO:0000313" key="3">
    <source>
        <dbReference type="Ensembl" id="ENSKMAP00000017599.1"/>
    </source>
</evidence>
<accession>A0A3Q3B111</accession>
<dbReference type="RefSeq" id="XP_017294289.1">
    <property type="nucleotide sequence ID" value="XM_017438800.3"/>
</dbReference>
<dbReference type="OrthoDB" id="441660at2759"/>
<evidence type="ECO:0000259" key="2">
    <source>
        <dbReference type="PROSITE" id="PS50041"/>
    </source>
</evidence>
<dbReference type="InterPro" id="IPR016187">
    <property type="entry name" value="CTDL_fold"/>
</dbReference>
<dbReference type="Proteomes" id="UP000264800">
    <property type="component" value="Unplaced"/>
</dbReference>
<sequence length="162" mass="17957">MASGLLFTLILCTLWTGGTTKCAPRPAAFCETCPPGWTWYGGHCYLFVKSEKDWADAESHCNSLDGNLASIQSSDEYTFIRDLVFREAGSHPRTWVGGHDAVKDGVWMWSDGSKFVFSSWGKGEPNNNAGGESCMEINLRGNDYVNDEKCNGRKPFLCVRDP</sequence>
<dbReference type="PANTHER" id="PTHR22803">
    <property type="entry name" value="MANNOSE, PHOSPHOLIPASE, LECTIN RECEPTOR RELATED"/>
    <property type="match status" value="1"/>
</dbReference>
<dbReference type="GeneID" id="108249410"/>
<dbReference type="InterPro" id="IPR016186">
    <property type="entry name" value="C-type_lectin-like/link_sf"/>
</dbReference>
<dbReference type="SUPFAM" id="SSF56436">
    <property type="entry name" value="C-type lectin-like"/>
    <property type="match status" value="1"/>
</dbReference>
<dbReference type="Pfam" id="PF00059">
    <property type="entry name" value="Lectin_C"/>
    <property type="match status" value="1"/>
</dbReference>
<dbReference type="OMA" id="CDRNNAF"/>
<dbReference type="CDD" id="cd00037">
    <property type="entry name" value="CLECT"/>
    <property type="match status" value="1"/>
</dbReference>
<feature type="domain" description="C-type lectin" evidence="2">
    <location>
        <begin position="40"/>
        <end position="159"/>
    </location>
</feature>
<reference evidence="3" key="1">
    <citation type="submission" date="2025-08" db="UniProtKB">
        <authorList>
            <consortium name="Ensembl"/>
        </authorList>
    </citation>
    <scope>IDENTIFICATION</scope>
</reference>
<evidence type="ECO:0000256" key="1">
    <source>
        <dbReference type="SAM" id="SignalP"/>
    </source>
</evidence>